<keyword evidence="2" id="KW-1185">Reference proteome</keyword>
<reference evidence="1 2" key="1">
    <citation type="journal article" date="2023" name="Life. Sci Alliance">
        <title>Evolutionary insights into 3D genome organization and epigenetic landscape of Vigna mungo.</title>
        <authorList>
            <person name="Junaid A."/>
            <person name="Singh B."/>
            <person name="Bhatia S."/>
        </authorList>
    </citation>
    <scope>NUCLEOTIDE SEQUENCE [LARGE SCALE GENOMIC DNA]</scope>
    <source>
        <strain evidence="1">Urdbean</strain>
    </source>
</reference>
<dbReference type="Proteomes" id="UP001374535">
    <property type="component" value="Chromosome 11"/>
</dbReference>
<dbReference type="AlphaFoldDB" id="A0AAQ3MJ55"/>
<organism evidence="1 2">
    <name type="scientific">Vigna mungo</name>
    <name type="common">Black gram</name>
    <name type="synonym">Phaseolus mungo</name>
    <dbReference type="NCBI Taxonomy" id="3915"/>
    <lineage>
        <taxon>Eukaryota</taxon>
        <taxon>Viridiplantae</taxon>
        <taxon>Streptophyta</taxon>
        <taxon>Embryophyta</taxon>
        <taxon>Tracheophyta</taxon>
        <taxon>Spermatophyta</taxon>
        <taxon>Magnoliopsida</taxon>
        <taxon>eudicotyledons</taxon>
        <taxon>Gunneridae</taxon>
        <taxon>Pentapetalae</taxon>
        <taxon>rosids</taxon>
        <taxon>fabids</taxon>
        <taxon>Fabales</taxon>
        <taxon>Fabaceae</taxon>
        <taxon>Papilionoideae</taxon>
        <taxon>50 kb inversion clade</taxon>
        <taxon>NPAAA clade</taxon>
        <taxon>indigoferoid/millettioid clade</taxon>
        <taxon>Phaseoleae</taxon>
        <taxon>Vigna</taxon>
    </lineage>
</organism>
<protein>
    <submittedName>
        <fullName evidence="1">Uncharacterized protein</fullName>
    </submittedName>
</protein>
<accession>A0AAQ3MJ55</accession>
<gene>
    <name evidence="1" type="ORF">V8G54_037571</name>
</gene>
<proteinExistence type="predicted"/>
<name>A0AAQ3MJ55_VIGMU</name>
<evidence type="ECO:0000313" key="1">
    <source>
        <dbReference type="EMBL" id="WVY92057.1"/>
    </source>
</evidence>
<evidence type="ECO:0000313" key="2">
    <source>
        <dbReference type="Proteomes" id="UP001374535"/>
    </source>
</evidence>
<sequence length="175" mass="18985">MCAFTAVTVAALKSRQTGHTISNFSSSSSAESLRSDFDDSPLPRVDLRASRRRESHSNLETVFETSSATSSRNGQNFNTLSICGGGCCSCGGCCCNCCSSTLKISAMERFFGAFDFDIEEEDDDDFKFIILMWRRSSLIVCARHPSMCAFTAVSVAALNSRQTGQTISNFSSSLL</sequence>
<dbReference type="EMBL" id="CP144690">
    <property type="protein sequence ID" value="WVY92057.1"/>
    <property type="molecule type" value="Genomic_DNA"/>
</dbReference>